<keyword evidence="1" id="KW-0472">Membrane</keyword>
<dbReference type="EMBL" id="BRXW01000113">
    <property type="protein sequence ID" value="GMI07516.1"/>
    <property type="molecule type" value="Genomic_DNA"/>
</dbReference>
<dbReference type="Proteomes" id="UP001165122">
    <property type="component" value="Unassembled WGS sequence"/>
</dbReference>
<dbReference type="OrthoDB" id="8959630at2759"/>
<organism evidence="2 3">
    <name type="scientific">Triparma laevis f. longispina</name>
    <dbReference type="NCBI Taxonomy" id="1714387"/>
    <lineage>
        <taxon>Eukaryota</taxon>
        <taxon>Sar</taxon>
        <taxon>Stramenopiles</taxon>
        <taxon>Ochrophyta</taxon>
        <taxon>Bolidophyceae</taxon>
        <taxon>Parmales</taxon>
        <taxon>Triparmaceae</taxon>
        <taxon>Triparma</taxon>
    </lineage>
</organism>
<evidence type="ECO:0000313" key="2">
    <source>
        <dbReference type="EMBL" id="GMI07516.1"/>
    </source>
</evidence>
<feature type="transmembrane region" description="Helical" evidence="1">
    <location>
        <begin position="12"/>
        <end position="31"/>
    </location>
</feature>
<keyword evidence="1" id="KW-1133">Transmembrane helix</keyword>
<evidence type="ECO:0000313" key="3">
    <source>
        <dbReference type="Proteomes" id="UP001165122"/>
    </source>
</evidence>
<name>A0A9W7CMV4_9STRA</name>
<evidence type="ECO:0000256" key="1">
    <source>
        <dbReference type="SAM" id="Phobius"/>
    </source>
</evidence>
<protein>
    <submittedName>
        <fullName evidence="2">Uncharacterized protein</fullName>
    </submittedName>
</protein>
<reference evidence="3" key="1">
    <citation type="journal article" date="2023" name="Commun. Biol.">
        <title>Genome analysis of Parmales, the sister group of diatoms, reveals the evolutionary specialization of diatoms from phago-mixotrophs to photoautotrophs.</title>
        <authorList>
            <person name="Ban H."/>
            <person name="Sato S."/>
            <person name="Yoshikawa S."/>
            <person name="Yamada K."/>
            <person name="Nakamura Y."/>
            <person name="Ichinomiya M."/>
            <person name="Sato N."/>
            <person name="Blanc-Mathieu R."/>
            <person name="Endo H."/>
            <person name="Kuwata A."/>
            <person name="Ogata H."/>
        </authorList>
    </citation>
    <scope>NUCLEOTIDE SEQUENCE [LARGE SCALE GENOMIC DNA]</scope>
    <source>
        <strain evidence="3">NIES 3700</strain>
    </source>
</reference>
<keyword evidence="3" id="KW-1185">Reference proteome</keyword>
<accession>A0A9W7CMV4</accession>
<comment type="caution">
    <text evidence="2">The sequence shown here is derived from an EMBL/GenBank/DDBJ whole genome shotgun (WGS) entry which is preliminary data.</text>
</comment>
<keyword evidence="1" id="KW-0812">Transmembrane</keyword>
<gene>
    <name evidence="2" type="ORF">TrLO_g8237</name>
</gene>
<proteinExistence type="predicted"/>
<dbReference type="AlphaFoldDB" id="A0A9W7CMV4"/>
<dbReference type="Gene3D" id="3.90.550.50">
    <property type="match status" value="1"/>
</dbReference>
<sequence length="412" mass="46431">MSAARVPGISRLLPYFIFGIITVAAFTFYALGNEMKRGHASVPEVRPPATKLRGGPAQNGEELELDNMITAPQVNHIETKLNDEEPPSPLHVQIPEVPVEDAPPFNILYTCVSSHLTFKERAVLVWETWGSKLRASHKLIFAVNKEWEDDQSLHSTSIPRDNMFVDIWRGGDKWRGKGWVIAQSRFLASIVNQPIEPGSWLMLFDDDAFINVAEVEKLISFVDPDHPAIYGQMTCAKACGGAGILISPSLLQSLRQRKGAVEAIPPKMAYDKHLSQVVLGSKLGELKHDDRFSSQPPTSYGSSKKDHAISFHYVGQTYRKPILCPDCPDQYWTLYTDYYLGGNEEYFDRINEIMKWVGTDHVPDEDGMDERTAEIAKLVDQKLGERIDGANKDKEFARWEAWAQIIIDKSKM</sequence>